<dbReference type="InterPro" id="IPR016169">
    <property type="entry name" value="FAD-bd_PCMH_sub2"/>
</dbReference>
<dbReference type="NCBIfam" id="NF008408">
    <property type="entry name" value="PRK11230.1"/>
    <property type="match status" value="1"/>
</dbReference>
<proteinExistence type="predicted"/>
<dbReference type="PANTHER" id="PTHR42934">
    <property type="entry name" value="GLYCOLATE OXIDASE SUBUNIT GLCD"/>
    <property type="match status" value="1"/>
</dbReference>
<dbReference type="PANTHER" id="PTHR42934:SF1">
    <property type="entry name" value="GLYCOLATE OXIDASE SUBUNIT GLCD"/>
    <property type="match status" value="1"/>
</dbReference>
<dbReference type="GO" id="GO:0071949">
    <property type="term" value="F:FAD binding"/>
    <property type="evidence" value="ECO:0007669"/>
    <property type="project" value="InterPro"/>
</dbReference>
<dbReference type="PROSITE" id="PS51387">
    <property type="entry name" value="FAD_PCMH"/>
    <property type="match status" value="1"/>
</dbReference>
<dbReference type="SUPFAM" id="SSF56176">
    <property type="entry name" value="FAD-binding/transporter-associated domain-like"/>
    <property type="match status" value="1"/>
</dbReference>
<dbReference type="InterPro" id="IPR016171">
    <property type="entry name" value="Vanillyl_alc_oxidase_C-sub2"/>
</dbReference>
<evidence type="ECO:0000313" key="7">
    <source>
        <dbReference type="Proteomes" id="UP000033662"/>
    </source>
</evidence>
<evidence type="ECO:0000259" key="5">
    <source>
        <dbReference type="PROSITE" id="PS51387"/>
    </source>
</evidence>
<dbReference type="InterPro" id="IPR006094">
    <property type="entry name" value="Oxid_FAD_bind_N"/>
</dbReference>
<dbReference type="InterPro" id="IPR036318">
    <property type="entry name" value="FAD-bd_PCMH-like_sf"/>
</dbReference>
<dbReference type="Gene3D" id="1.10.45.10">
    <property type="entry name" value="Vanillyl-alcohol Oxidase, Chain A, domain 4"/>
    <property type="match status" value="1"/>
</dbReference>
<keyword evidence="4" id="KW-0560">Oxidoreductase</keyword>
<evidence type="ECO:0000256" key="2">
    <source>
        <dbReference type="ARBA" id="ARBA00022630"/>
    </source>
</evidence>
<protein>
    <submittedName>
        <fullName evidence="6">Glycolate oxidase subunit GlcD</fullName>
    </submittedName>
</protein>
<comment type="caution">
    <text evidence="6">The sequence shown here is derived from an EMBL/GenBank/DDBJ whole genome shotgun (WGS) entry which is preliminary data.</text>
</comment>
<dbReference type="InterPro" id="IPR016167">
    <property type="entry name" value="FAD-bd_PCMH_sub1"/>
</dbReference>
<dbReference type="NCBIfam" id="TIGR00387">
    <property type="entry name" value="glcD"/>
    <property type="match status" value="1"/>
</dbReference>
<dbReference type="InterPro" id="IPR016166">
    <property type="entry name" value="FAD-bd_PCMH"/>
</dbReference>
<gene>
    <name evidence="6" type="ORF">VP02_19925</name>
</gene>
<dbReference type="InterPro" id="IPR004490">
    <property type="entry name" value="GlcD"/>
</dbReference>
<evidence type="ECO:0000313" key="6">
    <source>
        <dbReference type="EMBL" id="KKA05988.1"/>
    </source>
</evidence>
<comment type="cofactor">
    <cofactor evidence="1">
        <name>FAD</name>
        <dbReference type="ChEBI" id="CHEBI:57692"/>
    </cofactor>
</comment>
<dbReference type="AlphaFoldDB" id="A0A0F4XKY3"/>
<name>A0A0F4XKY3_9PSED</name>
<evidence type="ECO:0000256" key="4">
    <source>
        <dbReference type="ARBA" id="ARBA00023002"/>
    </source>
</evidence>
<dbReference type="InterPro" id="IPR051914">
    <property type="entry name" value="FAD-linked_OxidoTrans_Type4"/>
</dbReference>
<organism evidence="6 7">
    <name type="scientific">Pseudomonas kilonensis</name>
    <dbReference type="NCBI Taxonomy" id="132476"/>
    <lineage>
        <taxon>Bacteria</taxon>
        <taxon>Pseudomonadati</taxon>
        <taxon>Pseudomonadota</taxon>
        <taxon>Gammaproteobacteria</taxon>
        <taxon>Pseudomonadales</taxon>
        <taxon>Pseudomonadaceae</taxon>
        <taxon>Pseudomonas</taxon>
    </lineage>
</organism>
<sequence length="499" mass="53674">MNILYDEHLDGPLPKVDKQALLQALQAQIPDLDILHREEDLKPYECDGLSAYRTTPLLVALPRRVEQVQALLKLCHGQNVPVVARGAGTGLSGGALPLASGVLLVMARFNQILHIDPDARTARLQPGVRNLAISQAAAPFGLYYAPDPSSQIACSIGGNVAENAGGVHCLKYGLTVHNLLKLEILTVEGERLTLGSEALDSPGLDLLALFTGSEGLLGVITEVTVKLLPRPQVAKVLLASFDSVDKAGRAVADIIAAGIIPGGLEMMDNLAIRAAEDFIHAGYPVEAEAILLCELDGVEADVHDDCERVRQVLEQAGATEVRQARDEAERLRFWAGRKNAFPAVGRLAPDYYCMDGTIPRRALPEVLQRIASLGAEHGLRVANVFHAGDGNMHPLILFDANQPGELERAETLGGKILELCVQVGGSITGEHGVGREKINQMCTQFNSDELNLFHAVKAAFDPQGLLNPGKNIPTLHRCAEFGAMHIHGGQLPFPELERF</sequence>
<dbReference type="PATRIC" id="fig|132476.4.peg.2616"/>
<accession>A0A0F4XKY3</accession>
<dbReference type="Gene3D" id="3.30.70.2740">
    <property type="match status" value="1"/>
</dbReference>
<reference evidence="6 7" key="1">
    <citation type="submission" date="2015-03" db="EMBL/GenBank/DDBJ databases">
        <title>Pseudomonas fluorescens 1855-344 Genome sequencing and assembly.</title>
        <authorList>
            <person name="Eng W.W.H."/>
            <person name="Gan H.M."/>
            <person name="Savka M.A."/>
        </authorList>
    </citation>
    <scope>NUCLEOTIDE SEQUENCE [LARGE SCALE GENOMIC DNA]</scope>
    <source>
        <strain evidence="6 7">1855-344</strain>
    </source>
</reference>
<dbReference type="Gene3D" id="3.30.43.10">
    <property type="entry name" value="Uridine Diphospho-n-acetylenolpyruvylglucosamine Reductase, domain 2"/>
    <property type="match status" value="1"/>
</dbReference>
<dbReference type="InterPro" id="IPR004113">
    <property type="entry name" value="FAD-bd_oxidored_4_C"/>
</dbReference>
<dbReference type="Pfam" id="PF01565">
    <property type="entry name" value="FAD_binding_4"/>
    <property type="match status" value="1"/>
</dbReference>
<dbReference type="GO" id="GO:0009339">
    <property type="term" value="C:glycolate oxidase complex"/>
    <property type="evidence" value="ECO:0007669"/>
    <property type="project" value="InterPro"/>
</dbReference>
<keyword evidence="3" id="KW-0274">FAD</keyword>
<keyword evidence="2" id="KW-0285">Flavoprotein</keyword>
<evidence type="ECO:0000256" key="3">
    <source>
        <dbReference type="ARBA" id="ARBA00022827"/>
    </source>
</evidence>
<dbReference type="Gene3D" id="3.30.70.2190">
    <property type="match status" value="1"/>
</dbReference>
<dbReference type="OrthoDB" id="9811557at2"/>
<dbReference type="InterPro" id="IPR016164">
    <property type="entry name" value="FAD-linked_Oxase-like_C"/>
</dbReference>
<dbReference type="GO" id="GO:0003973">
    <property type="term" value="F:(S)-2-hydroxy-acid oxidase activity"/>
    <property type="evidence" value="ECO:0007669"/>
    <property type="project" value="InterPro"/>
</dbReference>
<dbReference type="SUPFAM" id="SSF55103">
    <property type="entry name" value="FAD-linked oxidases, C-terminal domain"/>
    <property type="match status" value="1"/>
</dbReference>
<dbReference type="Gene3D" id="3.30.465.10">
    <property type="match status" value="1"/>
</dbReference>
<evidence type="ECO:0000256" key="1">
    <source>
        <dbReference type="ARBA" id="ARBA00001974"/>
    </source>
</evidence>
<dbReference type="Proteomes" id="UP000033662">
    <property type="component" value="Unassembled WGS sequence"/>
</dbReference>
<dbReference type="EMBL" id="JZXC01000021">
    <property type="protein sequence ID" value="KKA05988.1"/>
    <property type="molecule type" value="Genomic_DNA"/>
</dbReference>
<dbReference type="Pfam" id="PF02913">
    <property type="entry name" value="FAD-oxidase_C"/>
    <property type="match status" value="1"/>
</dbReference>
<feature type="domain" description="FAD-binding PCMH-type" evidence="5">
    <location>
        <begin position="52"/>
        <end position="230"/>
    </location>
</feature>